<comment type="caution">
    <text evidence="2">The sequence shown here is derived from an EMBL/GenBank/DDBJ whole genome shotgun (WGS) entry which is preliminary data.</text>
</comment>
<evidence type="ECO:0000256" key="1">
    <source>
        <dbReference type="SAM" id="MobiDB-lite"/>
    </source>
</evidence>
<dbReference type="AlphaFoldDB" id="A0A4Q7YGZ6"/>
<gene>
    <name evidence="2" type="ORF">BDD14_5753</name>
</gene>
<evidence type="ECO:0000313" key="3">
    <source>
        <dbReference type="Proteomes" id="UP000292958"/>
    </source>
</evidence>
<reference evidence="2 3" key="1">
    <citation type="submission" date="2019-02" db="EMBL/GenBank/DDBJ databases">
        <title>Genomic Encyclopedia of Archaeal and Bacterial Type Strains, Phase II (KMG-II): from individual species to whole genera.</title>
        <authorList>
            <person name="Goeker M."/>
        </authorList>
    </citation>
    <scope>NUCLEOTIDE SEQUENCE [LARGE SCALE GENOMIC DNA]</scope>
    <source>
        <strain evidence="2 3">DSM 18101</strain>
    </source>
</reference>
<protein>
    <submittedName>
        <fullName evidence="2">Uncharacterized protein</fullName>
    </submittedName>
</protein>
<keyword evidence="3" id="KW-1185">Reference proteome</keyword>
<sequence>MCRYISKPDKVQTRNSNGERSVSDRTIVLDLLASCSQMGLGVLEEIPNLGSQFFSLRSGEVFWLGEDKITRIK</sequence>
<proteinExistence type="predicted"/>
<feature type="compositionally biased region" description="Basic and acidic residues" evidence="1">
    <location>
        <begin position="1"/>
        <end position="12"/>
    </location>
</feature>
<dbReference type="EMBL" id="SHKW01000002">
    <property type="protein sequence ID" value="RZU35665.1"/>
    <property type="molecule type" value="Genomic_DNA"/>
</dbReference>
<dbReference type="Proteomes" id="UP000292958">
    <property type="component" value="Unassembled WGS sequence"/>
</dbReference>
<name>A0A4Q7YGZ6_9BACT</name>
<feature type="region of interest" description="Disordered" evidence="1">
    <location>
        <begin position="1"/>
        <end position="21"/>
    </location>
</feature>
<accession>A0A4Q7YGZ6</accession>
<organism evidence="2 3">
    <name type="scientific">Edaphobacter modestus</name>
    <dbReference type="NCBI Taxonomy" id="388466"/>
    <lineage>
        <taxon>Bacteria</taxon>
        <taxon>Pseudomonadati</taxon>
        <taxon>Acidobacteriota</taxon>
        <taxon>Terriglobia</taxon>
        <taxon>Terriglobales</taxon>
        <taxon>Acidobacteriaceae</taxon>
        <taxon>Edaphobacter</taxon>
    </lineage>
</organism>
<evidence type="ECO:0000313" key="2">
    <source>
        <dbReference type="EMBL" id="RZU35665.1"/>
    </source>
</evidence>